<dbReference type="SUPFAM" id="SSF56399">
    <property type="entry name" value="ADP-ribosylation"/>
    <property type="match status" value="1"/>
</dbReference>
<name>A0AAQ5Y1J6_AMPOC</name>
<reference evidence="7" key="3">
    <citation type="submission" date="2025-09" db="UniProtKB">
        <authorList>
            <consortium name="Ensembl"/>
        </authorList>
    </citation>
    <scope>IDENTIFICATION</scope>
</reference>
<dbReference type="Proteomes" id="UP001501940">
    <property type="component" value="Chromosome 21"/>
</dbReference>
<dbReference type="InterPro" id="IPR004170">
    <property type="entry name" value="WWE_dom"/>
</dbReference>
<evidence type="ECO:0000313" key="7">
    <source>
        <dbReference type="Ensembl" id="ENSAOCP00000047538.1"/>
    </source>
</evidence>
<sequence>MADLSCSSGMKRKLPEGILAEEPSPASSKVTLLGQSFLLLEIPADTNTTLPVWEALRARQVVITWTANPYSISVRLTPMTSEQGEASTSSRNESASSLTQSSGLYTSIQYVPQQHYVMLAISENVQLLQCPPVHHQRISAPPDPATSLIVLPPVDVTPPQPSTPTKNKVPPAILTPAGTPTQLQTPSKVSGPLLFHTKTTADVLICDSFLLGVCHAGEGCTMHHTRYPFHWQLHSVITQRWVDVSPRSQVALERIYCNINAENVFLKEGHISYNLNFDSMELDSPYIYDGVRRLTNSDSPARNPYFPCQWKIYWWKSTSWEEYDMNVSTLLLHAMSEKEPKCYFYIGPVKYMVDFTMMLQINITTRFQRDIRYRPVYRSPESMQPYLQTGIQCDSPQPVGDPPGMNFSVDPLEEFSSWYPPVWRLASEQECSLVDVPVGTQAYQKIRNLVHESMTEAMVDVISIQQVQNVLHWDKYQRQKMYMQKQRTEESEEPLERHLFHGTTKGASEDICHNNFDPRLAGVNGTAYGLGSYFATTALLSSRYSHTEEADEVYHMFLAKVLVGNIALGCTSYRRPPPYRSETRKHRLYDACVDDRYNPTIFVVFDSCQCYPYYLIKYKYPLREIDI</sequence>
<dbReference type="InterPro" id="IPR051712">
    <property type="entry name" value="ARTD-AVP"/>
</dbReference>
<evidence type="ECO:0000256" key="1">
    <source>
        <dbReference type="ARBA" id="ARBA00004123"/>
    </source>
</evidence>
<protein>
    <recommendedName>
        <fullName evidence="4">Poly [ADP-ribose] polymerase</fullName>
        <shortName evidence="4">PARP</shortName>
        <ecNumber evidence="4">2.4.2.-</ecNumber>
    </recommendedName>
</protein>
<evidence type="ECO:0000256" key="3">
    <source>
        <dbReference type="ARBA" id="ARBA00024347"/>
    </source>
</evidence>
<dbReference type="PANTHER" id="PTHR45740:SF6">
    <property type="entry name" value="PROTEIN MONO-ADP-RIBOSYLTRANSFERASE PARP12"/>
    <property type="match status" value="1"/>
</dbReference>
<reference evidence="7" key="2">
    <citation type="submission" date="2025-08" db="UniProtKB">
        <authorList>
            <consortium name="Ensembl"/>
        </authorList>
    </citation>
    <scope>IDENTIFICATION</scope>
</reference>
<keyword evidence="4" id="KW-0328">Glycosyltransferase</keyword>
<dbReference type="GO" id="GO:1990404">
    <property type="term" value="F:NAD+-protein mono-ADP-ribosyltransferase activity"/>
    <property type="evidence" value="ECO:0007669"/>
    <property type="project" value="TreeGrafter"/>
</dbReference>
<evidence type="ECO:0000259" key="6">
    <source>
        <dbReference type="PROSITE" id="PS51059"/>
    </source>
</evidence>
<dbReference type="InterPro" id="IPR012317">
    <property type="entry name" value="Poly(ADP-ribose)pol_cat_dom"/>
</dbReference>
<dbReference type="PROSITE" id="PS50918">
    <property type="entry name" value="WWE"/>
    <property type="match status" value="1"/>
</dbReference>
<organism evidence="7 8">
    <name type="scientific">Amphiprion ocellaris</name>
    <name type="common">Clown anemonefish</name>
    <dbReference type="NCBI Taxonomy" id="80972"/>
    <lineage>
        <taxon>Eukaryota</taxon>
        <taxon>Metazoa</taxon>
        <taxon>Chordata</taxon>
        <taxon>Craniata</taxon>
        <taxon>Vertebrata</taxon>
        <taxon>Euteleostomi</taxon>
        <taxon>Actinopterygii</taxon>
        <taxon>Neopterygii</taxon>
        <taxon>Teleostei</taxon>
        <taxon>Neoteleostei</taxon>
        <taxon>Acanthomorphata</taxon>
        <taxon>Ovalentaria</taxon>
        <taxon>Pomacentridae</taxon>
        <taxon>Amphiprion</taxon>
    </lineage>
</organism>
<dbReference type="GeneTree" id="ENSGT00940000155368"/>
<evidence type="ECO:0000259" key="5">
    <source>
        <dbReference type="PROSITE" id="PS50918"/>
    </source>
</evidence>
<proteinExistence type="inferred from homology"/>
<keyword evidence="4" id="KW-0808">Transferase</keyword>
<dbReference type="InterPro" id="IPR037197">
    <property type="entry name" value="WWE_dom_sf"/>
</dbReference>
<dbReference type="PANTHER" id="PTHR45740">
    <property type="entry name" value="POLY [ADP-RIBOSE] POLYMERASE"/>
    <property type="match status" value="1"/>
</dbReference>
<reference evidence="7 8" key="1">
    <citation type="submission" date="2022-01" db="EMBL/GenBank/DDBJ databases">
        <title>A chromosome-scale genome assembly of the false clownfish, Amphiprion ocellaris.</title>
        <authorList>
            <person name="Ryu T."/>
        </authorList>
    </citation>
    <scope>NUCLEOTIDE SEQUENCE [LARGE SCALE GENOMIC DNA]</scope>
</reference>
<dbReference type="Gene3D" id="3.90.228.10">
    <property type="match status" value="1"/>
</dbReference>
<keyword evidence="2" id="KW-0539">Nucleus</keyword>
<feature type="domain" description="PARP catalytic" evidence="6">
    <location>
        <begin position="419"/>
        <end position="627"/>
    </location>
</feature>
<evidence type="ECO:0000313" key="8">
    <source>
        <dbReference type="Proteomes" id="UP001501940"/>
    </source>
</evidence>
<comment type="similarity">
    <text evidence="3">Belongs to the ARTD/PARP family.</text>
</comment>
<dbReference type="CDD" id="cd01439">
    <property type="entry name" value="TCCD_inducible_PARP_like"/>
    <property type="match status" value="1"/>
</dbReference>
<evidence type="ECO:0000256" key="2">
    <source>
        <dbReference type="ARBA" id="ARBA00023242"/>
    </source>
</evidence>
<keyword evidence="4" id="KW-0520">NAD</keyword>
<dbReference type="Pfam" id="PF02825">
    <property type="entry name" value="WWE"/>
    <property type="match status" value="1"/>
</dbReference>
<evidence type="ECO:0000256" key="4">
    <source>
        <dbReference type="RuleBase" id="RU362114"/>
    </source>
</evidence>
<accession>A0AAQ5Y1J6</accession>
<feature type="domain" description="WWE" evidence="5">
    <location>
        <begin position="296"/>
        <end position="373"/>
    </location>
</feature>
<gene>
    <name evidence="7" type="primary">SMPDL3A</name>
</gene>
<dbReference type="Ensembl" id="ENSAOCT00000084417.1">
    <property type="protein sequence ID" value="ENSAOCP00000047538.1"/>
    <property type="gene ID" value="ENSAOCG00000025617.1"/>
</dbReference>
<dbReference type="Gene3D" id="3.30.720.50">
    <property type="match status" value="1"/>
</dbReference>
<dbReference type="EC" id="2.4.2.-" evidence="4"/>
<keyword evidence="8" id="KW-1185">Reference proteome</keyword>
<dbReference type="PROSITE" id="PS51059">
    <property type="entry name" value="PARP_CATALYTIC"/>
    <property type="match status" value="1"/>
</dbReference>
<dbReference type="SUPFAM" id="SSF117839">
    <property type="entry name" value="WWE domain"/>
    <property type="match status" value="1"/>
</dbReference>
<dbReference type="Pfam" id="PF00644">
    <property type="entry name" value="PARP"/>
    <property type="match status" value="1"/>
</dbReference>
<dbReference type="GO" id="GO:0005634">
    <property type="term" value="C:nucleus"/>
    <property type="evidence" value="ECO:0007669"/>
    <property type="project" value="UniProtKB-SubCell"/>
</dbReference>
<dbReference type="GO" id="GO:0003950">
    <property type="term" value="F:NAD+ poly-ADP-ribosyltransferase activity"/>
    <property type="evidence" value="ECO:0007669"/>
    <property type="project" value="UniProtKB-UniRule"/>
</dbReference>
<comment type="subcellular location">
    <subcellularLocation>
        <location evidence="1">Nucleus</location>
    </subcellularLocation>
</comment>
<dbReference type="AlphaFoldDB" id="A0AAQ5Y1J6"/>